<gene>
    <name evidence="3" type="ORF">SASPL_129939</name>
</gene>
<feature type="domain" description="F-box" evidence="1">
    <location>
        <begin position="53"/>
        <end position="87"/>
    </location>
</feature>
<evidence type="ECO:0000313" key="3">
    <source>
        <dbReference type="EMBL" id="KAG6406960.1"/>
    </source>
</evidence>
<dbReference type="PANTHER" id="PTHR31672:SF13">
    <property type="entry name" value="F-BOX PROTEIN CPR30-LIKE"/>
    <property type="match status" value="1"/>
</dbReference>
<evidence type="ECO:0000313" key="4">
    <source>
        <dbReference type="Proteomes" id="UP000298416"/>
    </source>
</evidence>
<dbReference type="NCBIfam" id="TIGR01640">
    <property type="entry name" value="F_box_assoc_1"/>
    <property type="match status" value="1"/>
</dbReference>
<name>A0A8X8X533_SALSN</name>
<proteinExistence type="predicted"/>
<dbReference type="PANTHER" id="PTHR31672">
    <property type="entry name" value="BNACNNG10540D PROTEIN"/>
    <property type="match status" value="1"/>
</dbReference>
<keyword evidence="4" id="KW-1185">Reference proteome</keyword>
<dbReference type="InterPro" id="IPR013187">
    <property type="entry name" value="F-box-assoc_dom_typ3"/>
</dbReference>
<accession>A0A8X8X533</accession>
<dbReference type="OrthoDB" id="1177626at2759"/>
<evidence type="ECO:0000259" key="2">
    <source>
        <dbReference type="Pfam" id="PF08268"/>
    </source>
</evidence>
<feature type="domain" description="F-box associated beta-propeller type 3" evidence="2">
    <location>
        <begin position="144"/>
        <end position="389"/>
    </location>
</feature>
<dbReference type="Pfam" id="PF00646">
    <property type="entry name" value="F-box"/>
    <property type="match status" value="1"/>
</dbReference>
<reference evidence="3" key="1">
    <citation type="submission" date="2018-01" db="EMBL/GenBank/DDBJ databases">
        <authorList>
            <person name="Mao J.F."/>
        </authorList>
    </citation>
    <scope>NUCLEOTIDE SEQUENCE</scope>
    <source>
        <strain evidence="3">Huo1</strain>
        <tissue evidence="3">Leaf</tissue>
    </source>
</reference>
<evidence type="ECO:0000259" key="1">
    <source>
        <dbReference type="Pfam" id="PF00646"/>
    </source>
</evidence>
<organism evidence="3">
    <name type="scientific">Salvia splendens</name>
    <name type="common">Scarlet sage</name>
    <dbReference type="NCBI Taxonomy" id="180675"/>
    <lineage>
        <taxon>Eukaryota</taxon>
        <taxon>Viridiplantae</taxon>
        <taxon>Streptophyta</taxon>
        <taxon>Embryophyta</taxon>
        <taxon>Tracheophyta</taxon>
        <taxon>Spermatophyta</taxon>
        <taxon>Magnoliopsida</taxon>
        <taxon>eudicotyledons</taxon>
        <taxon>Gunneridae</taxon>
        <taxon>Pentapetalae</taxon>
        <taxon>asterids</taxon>
        <taxon>lamiids</taxon>
        <taxon>Lamiales</taxon>
        <taxon>Lamiaceae</taxon>
        <taxon>Nepetoideae</taxon>
        <taxon>Mentheae</taxon>
        <taxon>Salviinae</taxon>
        <taxon>Salvia</taxon>
        <taxon>Salvia subgen. Calosphace</taxon>
        <taxon>core Calosphace</taxon>
    </lineage>
</organism>
<dbReference type="InterPro" id="IPR050796">
    <property type="entry name" value="SCF_F-box_component"/>
</dbReference>
<comment type="caution">
    <text evidence="3">The sequence shown here is derived from an EMBL/GenBank/DDBJ whole genome shotgun (WGS) entry which is preliminary data.</text>
</comment>
<dbReference type="Pfam" id="PF08268">
    <property type="entry name" value="FBA_3"/>
    <property type="match status" value="1"/>
</dbReference>
<protein>
    <recommendedName>
        <fullName evidence="5">F-box domain-containing protein</fullName>
    </recommendedName>
</protein>
<dbReference type="AlphaFoldDB" id="A0A8X8X533"/>
<reference evidence="3" key="2">
    <citation type="submission" date="2020-08" db="EMBL/GenBank/DDBJ databases">
        <title>Plant Genome Project.</title>
        <authorList>
            <person name="Zhang R.-G."/>
        </authorList>
    </citation>
    <scope>NUCLEOTIDE SEQUENCE</scope>
    <source>
        <strain evidence="3">Huo1</strain>
        <tissue evidence="3">Leaf</tissue>
    </source>
</reference>
<dbReference type="Proteomes" id="UP000298416">
    <property type="component" value="Unassembled WGS sequence"/>
</dbReference>
<dbReference type="EMBL" id="PNBA02000011">
    <property type="protein sequence ID" value="KAG6406960.1"/>
    <property type="molecule type" value="Genomic_DNA"/>
</dbReference>
<dbReference type="InterPro" id="IPR001810">
    <property type="entry name" value="F-box_dom"/>
</dbReference>
<dbReference type="InterPro" id="IPR017451">
    <property type="entry name" value="F-box-assoc_interact_dom"/>
</dbReference>
<evidence type="ECO:0008006" key="5">
    <source>
        <dbReference type="Google" id="ProtNLM"/>
    </source>
</evidence>
<sequence>MHIWFSITYLLHNLVYYRRTKTRRLNTAVVMSEIGNKFARLRSDYVPPIGHIEEVIINILSRLPVKTVVACKCVAKHWLKLISEPQFPHLQLNWSKKKPKYIICPYPEDYDTINHLCLLEGNGKIIEDVPLFGFDEVCSPEMTCFLNGLISSVNEDSDGLNDVDINIFNPITRDSIVLPRGSPSVVIPSVGVGFDPKSNDFKAFRFFSDSSKGEDVKYKCEVYTSGSTAWRRISEDVQRPQSSPINPLCPYYASIAGTVYWFVWSQDQPGTPVRILSVDMNDSFTKICLPTPLNVWSFLTEIEGCLSVVHFNNPGTYALNQNQDPYLEVYKLENSRWHLRSKSTIDLINVHSINSVAARDTEIFFIIKHDDESICYLIFDFVEESFTTLDLDEQFEGDCPVAFPFVESLLKCKLGETVSGLQLRCSSSFKFATLAWNNLLVEGEME</sequence>